<dbReference type="GO" id="GO:0032993">
    <property type="term" value="C:protein-DNA complex"/>
    <property type="evidence" value="ECO:0007669"/>
    <property type="project" value="TreeGrafter"/>
</dbReference>
<keyword evidence="4" id="KW-0804">Transcription</keyword>
<protein>
    <submittedName>
        <fullName evidence="6">HTH-type transcriptional activator CmpR</fullName>
    </submittedName>
</protein>
<dbReference type="GO" id="GO:0003677">
    <property type="term" value="F:DNA binding"/>
    <property type="evidence" value="ECO:0007669"/>
    <property type="project" value="UniProtKB-KW"/>
</dbReference>
<dbReference type="InterPro" id="IPR036388">
    <property type="entry name" value="WH-like_DNA-bd_sf"/>
</dbReference>
<dbReference type="RefSeq" id="WP_146579400.1">
    <property type="nucleotide sequence ID" value="NZ_SJPM01000009.1"/>
</dbReference>
<comment type="caution">
    <text evidence="6">The sequence shown here is derived from an EMBL/GenBank/DDBJ whole genome shotgun (WGS) entry which is preliminary data.</text>
</comment>
<evidence type="ECO:0000313" key="6">
    <source>
        <dbReference type="EMBL" id="TWT93581.1"/>
    </source>
</evidence>
<evidence type="ECO:0000256" key="1">
    <source>
        <dbReference type="ARBA" id="ARBA00009437"/>
    </source>
</evidence>
<comment type="similarity">
    <text evidence="1">Belongs to the LysR transcriptional regulatory family.</text>
</comment>
<keyword evidence="7" id="KW-1185">Reference proteome</keyword>
<dbReference type="CDD" id="cd05466">
    <property type="entry name" value="PBP2_LTTR_substrate"/>
    <property type="match status" value="1"/>
</dbReference>
<dbReference type="AlphaFoldDB" id="A0A5C6A320"/>
<dbReference type="Gene3D" id="1.10.10.10">
    <property type="entry name" value="Winged helix-like DNA-binding domain superfamily/Winged helix DNA-binding domain"/>
    <property type="match status" value="1"/>
</dbReference>
<dbReference type="OrthoDB" id="280324at2"/>
<evidence type="ECO:0000256" key="3">
    <source>
        <dbReference type="ARBA" id="ARBA00023125"/>
    </source>
</evidence>
<keyword evidence="3" id="KW-0238">DNA-binding</keyword>
<proteinExistence type="inferred from homology"/>
<gene>
    <name evidence="6" type="primary">cmpR</name>
    <name evidence="6" type="ORF">Pla100_40990</name>
</gene>
<name>A0A5C6A320_9BACT</name>
<dbReference type="SUPFAM" id="SSF46785">
    <property type="entry name" value="Winged helix' DNA-binding domain"/>
    <property type="match status" value="1"/>
</dbReference>
<evidence type="ECO:0000259" key="5">
    <source>
        <dbReference type="PROSITE" id="PS50931"/>
    </source>
</evidence>
<dbReference type="PANTHER" id="PTHR30346:SF28">
    <property type="entry name" value="HTH-TYPE TRANSCRIPTIONAL REGULATOR CYNR"/>
    <property type="match status" value="1"/>
</dbReference>
<dbReference type="SUPFAM" id="SSF53850">
    <property type="entry name" value="Periplasmic binding protein-like II"/>
    <property type="match status" value="1"/>
</dbReference>
<dbReference type="PROSITE" id="PS50931">
    <property type="entry name" value="HTH_LYSR"/>
    <property type="match status" value="1"/>
</dbReference>
<dbReference type="InterPro" id="IPR036390">
    <property type="entry name" value="WH_DNA-bd_sf"/>
</dbReference>
<feature type="domain" description="HTH lysR-type" evidence="5">
    <location>
        <begin position="28"/>
        <end position="85"/>
    </location>
</feature>
<dbReference type="Proteomes" id="UP000316213">
    <property type="component" value="Unassembled WGS sequence"/>
</dbReference>
<dbReference type="InterPro" id="IPR005119">
    <property type="entry name" value="LysR_subst-bd"/>
</dbReference>
<organism evidence="6 7">
    <name type="scientific">Neorhodopirellula pilleata</name>
    <dbReference type="NCBI Taxonomy" id="2714738"/>
    <lineage>
        <taxon>Bacteria</taxon>
        <taxon>Pseudomonadati</taxon>
        <taxon>Planctomycetota</taxon>
        <taxon>Planctomycetia</taxon>
        <taxon>Pirellulales</taxon>
        <taxon>Pirellulaceae</taxon>
        <taxon>Neorhodopirellula</taxon>
    </lineage>
</organism>
<dbReference type="PANTHER" id="PTHR30346">
    <property type="entry name" value="TRANSCRIPTIONAL DUAL REGULATOR HCAR-RELATED"/>
    <property type="match status" value="1"/>
</dbReference>
<dbReference type="Pfam" id="PF03466">
    <property type="entry name" value="LysR_substrate"/>
    <property type="match status" value="1"/>
</dbReference>
<dbReference type="Pfam" id="PF00126">
    <property type="entry name" value="HTH_1"/>
    <property type="match status" value="1"/>
</dbReference>
<dbReference type="InterPro" id="IPR000847">
    <property type="entry name" value="LysR_HTH_N"/>
</dbReference>
<evidence type="ECO:0000256" key="2">
    <source>
        <dbReference type="ARBA" id="ARBA00023015"/>
    </source>
</evidence>
<dbReference type="EMBL" id="SJPM01000009">
    <property type="protein sequence ID" value="TWT93581.1"/>
    <property type="molecule type" value="Genomic_DNA"/>
</dbReference>
<keyword evidence="2" id="KW-0805">Transcription regulation</keyword>
<accession>A0A5C6A320</accession>
<sequence>MSIIHSGIPNNSRVNSLSISKHISIESLTFQQISTFCHVYEHGGYAGAAEALGMAGPTIWEHVKTLERLYQTKLFDRAGRNIVPTSNGNELYEMLRPLLTGVASTFDRMAERNDRLDTELRIVTGVRMMLEELAAPLRRFQQAYPKAKIRIRNADNVIAQQWILEDQVDLALMIEPPRQARDTKIHYESLYPLEYLVALPSRHRLSRQTKVHLVDLIEEPLIIGSSHSIGRRQIEQAYFRLGISEPLNVVVETDNSAVTLACVRAGLGVGMIAGHPRGHLTTSIKTRSIADEVGHVRVVAAYRKGRLLTDALLTLIDRIRA</sequence>
<dbReference type="GO" id="GO:0003700">
    <property type="term" value="F:DNA-binding transcription factor activity"/>
    <property type="evidence" value="ECO:0007669"/>
    <property type="project" value="InterPro"/>
</dbReference>
<dbReference type="Gene3D" id="3.40.190.290">
    <property type="match status" value="1"/>
</dbReference>
<evidence type="ECO:0000256" key="4">
    <source>
        <dbReference type="ARBA" id="ARBA00023163"/>
    </source>
</evidence>
<evidence type="ECO:0000313" key="7">
    <source>
        <dbReference type="Proteomes" id="UP000316213"/>
    </source>
</evidence>
<reference evidence="6 7" key="1">
    <citation type="submission" date="2019-02" db="EMBL/GenBank/DDBJ databases">
        <title>Deep-cultivation of Planctomycetes and their phenomic and genomic characterization uncovers novel biology.</title>
        <authorList>
            <person name="Wiegand S."/>
            <person name="Jogler M."/>
            <person name="Boedeker C."/>
            <person name="Pinto D."/>
            <person name="Vollmers J."/>
            <person name="Rivas-Marin E."/>
            <person name="Kohn T."/>
            <person name="Peeters S.H."/>
            <person name="Heuer A."/>
            <person name="Rast P."/>
            <person name="Oberbeckmann S."/>
            <person name="Bunk B."/>
            <person name="Jeske O."/>
            <person name="Meyerdierks A."/>
            <person name="Storesund J.E."/>
            <person name="Kallscheuer N."/>
            <person name="Luecker S."/>
            <person name="Lage O.M."/>
            <person name="Pohl T."/>
            <person name="Merkel B.J."/>
            <person name="Hornburger P."/>
            <person name="Mueller R.-W."/>
            <person name="Bruemmer F."/>
            <person name="Labrenz M."/>
            <person name="Spormann A.M."/>
            <person name="Op Den Camp H."/>
            <person name="Overmann J."/>
            <person name="Amann R."/>
            <person name="Jetten M.S.M."/>
            <person name="Mascher T."/>
            <person name="Medema M.H."/>
            <person name="Devos D.P."/>
            <person name="Kaster A.-K."/>
            <person name="Ovreas L."/>
            <person name="Rohde M."/>
            <person name="Galperin M.Y."/>
            <person name="Jogler C."/>
        </authorList>
    </citation>
    <scope>NUCLEOTIDE SEQUENCE [LARGE SCALE GENOMIC DNA]</scope>
    <source>
        <strain evidence="6 7">Pla100</strain>
    </source>
</reference>